<dbReference type="AlphaFoldDB" id="A0A1L9QL40"/>
<reference evidence="1" key="1">
    <citation type="submission" date="2016-10" db="EMBL/GenBank/DDBJ databases">
        <title>CRISPR-Cas defence system in Roseofilum reptotaenium: evidence of a bacteriophage-cyanobacterium arms race in the coral black band disease.</title>
        <authorList>
            <person name="Buerger P."/>
            <person name="Wood-Charlson E.M."/>
            <person name="Weynberg K.D."/>
            <person name="Willis B."/>
            <person name="Van Oppen M.J."/>
        </authorList>
    </citation>
    <scope>NUCLEOTIDE SEQUENCE [LARGE SCALE GENOMIC DNA]</scope>
    <source>
        <strain evidence="1">AO1-A</strain>
    </source>
</reference>
<comment type="caution">
    <text evidence="1">The sequence shown here is derived from an EMBL/GenBank/DDBJ whole genome shotgun (WGS) entry which is preliminary data.</text>
</comment>
<evidence type="ECO:0008006" key="3">
    <source>
        <dbReference type="Google" id="ProtNLM"/>
    </source>
</evidence>
<evidence type="ECO:0000313" key="2">
    <source>
        <dbReference type="Proteomes" id="UP000183940"/>
    </source>
</evidence>
<evidence type="ECO:0000313" key="1">
    <source>
        <dbReference type="EMBL" id="OJJ18414.1"/>
    </source>
</evidence>
<accession>A0A1L9QL40</accession>
<dbReference type="STRING" id="1925591.BI308_22230"/>
<dbReference type="EMBL" id="MLAW01000055">
    <property type="protein sequence ID" value="OJJ18414.1"/>
    <property type="molecule type" value="Genomic_DNA"/>
</dbReference>
<keyword evidence="2" id="KW-1185">Reference proteome</keyword>
<name>A0A1L9QL40_9CYAN</name>
<dbReference type="SUPFAM" id="SSF160631">
    <property type="entry name" value="SMI1/KNR4-like"/>
    <property type="match status" value="1"/>
</dbReference>
<gene>
    <name evidence="1" type="ORF">BI308_22230</name>
</gene>
<dbReference type="Proteomes" id="UP000183940">
    <property type="component" value="Unassembled WGS sequence"/>
</dbReference>
<dbReference type="InterPro" id="IPR037883">
    <property type="entry name" value="Knr4/Smi1-like_sf"/>
</dbReference>
<organism evidence="1 2">
    <name type="scientific">Roseofilum reptotaenium AO1-A</name>
    <dbReference type="NCBI Taxonomy" id="1925591"/>
    <lineage>
        <taxon>Bacteria</taxon>
        <taxon>Bacillati</taxon>
        <taxon>Cyanobacteriota</taxon>
        <taxon>Cyanophyceae</taxon>
        <taxon>Desertifilales</taxon>
        <taxon>Desertifilaceae</taxon>
        <taxon>Roseofilum</taxon>
    </lineage>
</organism>
<sequence>MSKLTQALDRISNRLATYSPHRFNDLCPRLDISEIENFMQPLSFRLPADIDVLYQWHDGDNHEGFLFADYNFLSLELAVYKYYEVIDEDLDILGEMYEEDTPGITELFKNCLPLFEFCNKDDVLIAVDCRDLDASPIYSYDLSNRNFAKRYHSFTDLILHLADWYECAQFSEDKNCWELRDSVVEHQLNVNHMARDYITRLVRQGQSIPIYEQFLAENQLEDPKTISEVGLPFAPEETRLQRQIRNSLQLATHTAPIPNRPEIIYTFRGTCADGELVTVELRWQHYQDSRNLQSYQIGYFLYNNTILYLLSVSAFNQNQIAGRFFRHEGQLKTLTEKCRQHNGCLKLTRDASDRHWVLRMYGVSTCGTHWSVDKIHTLIWRFDLTTLTVSYSEFTEIDASQ</sequence>
<protein>
    <recommendedName>
        <fullName evidence="3">Knr4/Smi1-like domain-containing protein</fullName>
    </recommendedName>
</protein>
<proteinExistence type="predicted"/>